<dbReference type="InterPro" id="IPR019793">
    <property type="entry name" value="Peroxidases_heam-ligand_BS"/>
</dbReference>
<dbReference type="GO" id="GO:0140825">
    <property type="term" value="F:lactoperoxidase activity"/>
    <property type="evidence" value="ECO:0007669"/>
    <property type="project" value="UniProtKB-EC"/>
</dbReference>
<keyword evidence="12 18" id="KW-0408">Iron</keyword>
<feature type="binding site" evidence="18">
    <location>
        <position position="111"/>
    </location>
    <ligand>
        <name>Ca(2+)</name>
        <dbReference type="ChEBI" id="CHEBI:29108"/>
        <label>1</label>
    </ligand>
</feature>
<dbReference type="FunFam" id="1.10.420.10:FF:000001">
    <property type="entry name" value="Peroxidase"/>
    <property type="match status" value="1"/>
</dbReference>
<dbReference type="Proteomes" id="UP001152484">
    <property type="component" value="Unassembled WGS sequence"/>
</dbReference>
<dbReference type="PROSITE" id="PS50873">
    <property type="entry name" value="PEROXIDASE_4"/>
    <property type="match status" value="1"/>
</dbReference>
<proteinExistence type="inferred from homology"/>
<dbReference type="GO" id="GO:0006979">
    <property type="term" value="P:response to oxidative stress"/>
    <property type="evidence" value="ECO:0007669"/>
    <property type="project" value="UniProtKB-UniRule"/>
</dbReference>
<keyword evidence="7 21" id="KW-0349">Heme</keyword>
<feature type="binding site" evidence="18">
    <location>
        <position position="113"/>
    </location>
    <ligand>
        <name>Ca(2+)</name>
        <dbReference type="ChEBI" id="CHEBI:29108"/>
        <label>1</label>
    </ligand>
</feature>
<keyword evidence="8 18" id="KW-0479">Metal-binding</keyword>
<evidence type="ECO:0000256" key="15">
    <source>
        <dbReference type="ARBA" id="ARBA00023324"/>
    </source>
</evidence>
<evidence type="ECO:0000256" key="21">
    <source>
        <dbReference type="RuleBase" id="RU362060"/>
    </source>
</evidence>
<evidence type="ECO:0000313" key="24">
    <source>
        <dbReference type="Proteomes" id="UP001152484"/>
    </source>
</evidence>
<feature type="binding site" evidence="18">
    <location>
        <position position="275"/>
    </location>
    <ligand>
        <name>Ca(2+)</name>
        <dbReference type="ChEBI" id="CHEBI:29108"/>
        <label>2</label>
    </ligand>
</feature>
<feature type="binding site" evidence="18">
    <location>
        <position position="282"/>
    </location>
    <ligand>
        <name>Ca(2+)</name>
        <dbReference type="ChEBI" id="CHEBI:29108"/>
        <label>2</label>
    </ligand>
</feature>
<evidence type="ECO:0000256" key="16">
    <source>
        <dbReference type="PIRSR" id="PIRSR600823-1"/>
    </source>
</evidence>
<dbReference type="PROSITE" id="PS00435">
    <property type="entry name" value="PEROXIDASE_1"/>
    <property type="match status" value="1"/>
</dbReference>
<feature type="disulfide bond" evidence="20">
    <location>
        <begin position="163"/>
        <end position="350"/>
    </location>
</feature>
<dbReference type="InterPro" id="IPR019794">
    <property type="entry name" value="Peroxidases_AS"/>
</dbReference>
<comment type="subcellular location">
    <subcellularLocation>
        <location evidence="21">Secreted</location>
    </subcellularLocation>
</comment>
<keyword evidence="14" id="KW-0325">Glycoprotein</keyword>
<dbReference type="PROSITE" id="PS00436">
    <property type="entry name" value="PEROXIDASE_2"/>
    <property type="match status" value="1"/>
</dbReference>
<evidence type="ECO:0000256" key="18">
    <source>
        <dbReference type="PIRSR" id="PIRSR600823-3"/>
    </source>
</evidence>
<dbReference type="GO" id="GO:0005576">
    <property type="term" value="C:extracellular region"/>
    <property type="evidence" value="ECO:0007669"/>
    <property type="project" value="UniProtKB-SubCell"/>
</dbReference>
<comment type="similarity">
    <text evidence="21">Belongs to the peroxidase family. Classical plant (class III) peroxidase subfamily.</text>
</comment>
<comment type="caution">
    <text evidence="23">The sequence shown here is derived from an EMBL/GenBank/DDBJ whole genome shotgun (WGS) entry which is preliminary data.</text>
</comment>
<keyword evidence="5 21" id="KW-0964">Secreted</keyword>
<evidence type="ECO:0000256" key="8">
    <source>
        <dbReference type="ARBA" id="ARBA00022723"/>
    </source>
</evidence>
<dbReference type="GO" id="GO:0046872">
    <property type="term" value="F:metal ion binding"/>
    <property type="evidence" value="ECO:0007669"/>
    <property type="project" value="UniProtKB-UniRule"/>
</dbReference>
<feature type="signal peptide" evidence="21">
    <location>
        <begin position="1"/>
        <end position="21"/>
    </location>
</feature>
<evidence type="ECO:0000256" key="11">
    <source>
        <dbReference type="ARBA" id="ARBA00023002"/>
    </source>
</evidence>
<sequence length="361" mass="38040">MAVSGVSRLILAVSCAALVLAGYSVYQNSIPAATDGQISQLSKVMMIPAWLDDTLDAANLLSYFGFGKSSGKLSTQACVFAAVKEVVDAAINAEARMGASLIRLHFHDCFVDGCDGGILLNDTASFTGEQGAAPNSGSVRGFSVIEQAKLNAKTKCSDTPVSCADVLAIAARDSYAKFTGRTYNITLGARRDARTANLTGANTQLPAPFDNLTVQTQKFADKNFSQREMVALAGAHTIGVSRCVLLCQSGNLNANRTATLACNCTAPGTAVVGMDPTPTTFDKRYFEELVKGQGLFFSDAELMSSNTTGTVARRYRDATGAFLTDFAAAMVKMSNLPPSPGVQLEIRDVCGRVNANSVESM</sequence>
<dbReference type="GO" id="GO:0042744">
    <property type="term" value="P:hydrogen peroxide catabolic process"/>
    <property type="evidence" value="ECO:0007669"/>
    <property type="project" value="UniProtKB-KW"/>
</dbReference>
<keyword evidence="9 21" id="KW-0732">Signal</keyword>
<evidence type="ECO:0000256" key="6">
    <source>
        <dbReference type="ARBA" id="ARBA00022559"/>
    </source>
</evidence>
<evidence type="ECO:0000256" key="9">
    <source>
        <dbReference type="ARBA" id="ARBA00022729"/>
    </source>
</evidence>
<evidence type="ECO:0000256" key="12">
    <source>
        <dbReference type="ARBA" id="ARBA00023004"/>
    </source>
</evidence>
<evidence type="ECO:0000256" key="7">
    <source>
        <dbReference type="ARBA" id="ARBA00022617"/>
    </source>
</evidence>
<comment type="similarity">
    <text evidence="3">Belongs to the peroxidase family. Ascorbate peroxidase subfamily.</text>
</comment>
<evidence type="ECO:0000256" key="5">
    <source>
        <dbReference type="ARBA" id="ARBA00022525"/>
    </source>
</evidence>
<keyword evidence="6 21" id="KW-0575">Peroxidase</keyword>
<dbReference type="AlphaFoldDB" id="A0A9P0Z1A9"/>
<feature type="binding site" evidence="18">
    <location>
        <position position="237"/>
    </location>
    <ligand>
        <name>Ca(2+)</name>
        <dbReference type="ChEBI" id="CHEBI:29108"/>
        <label>2</label>
    </ligand>
</feature>
<evidence type="ECO:0000256" key="19">
    <source>
        <dbReference type="PIRSR" id="PIRSR600823-4"/>
    </source>
</evidence>
<evidence type="ECO:0000256" key="20">
    <source>
        <dbReference type="PIRSR" id="PIRSR600823-5"/>
    </source>
</evidence>
<evidence type="ECO:0000256" key="4">
    <source>
        <dbReference type="ARBA" id="ARBA00012313"/>
    </source>
</evidence>
<dbReference type="Gene3D" id="1.10.520.10">
    <property type="match status" value="1"/>
</dbReference>
<comment type="catalytic activity">
    <reaction evidence="1 21">
        <text>2 a phenolic donor + H2O2 = 2 a phenolic radical donor + 2 H2O</text>
        <dbReference type="Rhea" id="RHEA:56136"/>
        <dbReference type="ChEBI" id="CHEBI:15377"/>
        <dbReference type="ChEBI" id="CHEBI:16240"/>
        <dbReference type="ChEBI" id="CHEBI:139520"/>
        <dbReference type="ChEBI" id="CHEBI:139521"/>
        <dbReference type="EC" id="1.11.1.7"/>
    </reaction>
</comment>
<evidence type="ECO:0000259" key="22">
    <source>
        <dbReference type="PROSITE" id="PS50873"/>
    </source>
</evidence>
<feature type="binding site" evidence="18">
    <location>
        <position position="108"/>
    </location>
    <ligand>
        <name>Ca(2+)</name>
        <dbReference type="ChEBI" id="CHEBI:29108"/>
        <label>1</label>
    </ligand>
</feature>
<feature type="binding site" evidence="18">
    <location>
        <position position="129"/>
    </location>
    <ligand>
        <name>Ca(2+)</name>
        <dbReference type="ChEBI" id="CHEBI:29108"/>
        <label>1</label>
    </ligand>
</feature>
<keyword evidence="15 21" id="KW-0376">Hydrogen peroxide</keyword>
<dbReference type="PANTHER" id="PTHR31388">
    <property type="entry name" value="PEROXIDASE 72-RELATED"/>
    <property type="match status" value="1"/>
</dbReference>
<keyword evidence="13 20" id="KW-1015">Disulfide bond</keyword>
<dbReference type="InterPro" id="IPR002016">
    <property type="entry name" value="Haem_peroxidase"/>
</dbReference>
<evidence type="ECO:0000256" key="17">
    <source>
        <dbReference type="PIRSR" id="PIRSR600823-2"/>
    </source>
</evidence>
<comment type="cofactor">
    <cofactor evidence="18 21">
        <name>heme b</name>
        <dbReference type="ChEBI" id="CHEBI:60344"/>
    </cofactor>
    <text evidence="18 21">Binds 1 heme b (iron(II)-protoporphyrin IX) group per subunit.</text>
</comment>
<reference evidence="23" key="1">
    <citation type="submission" date="2022-07" db="EMBL/GenBank/DDBJ databases">
        <authorList>
            <person name="Macas J."/>
            <person name="Novak P."/>
            <person name="Neumann P."/>
        </authorList>
    </citation>
    <scope>NUCLEOTIDE SEQUENCE</scope>
</reference>
<feature type="active site" description="Proton acceptor" evidence="16">
    <location>
        <position position="107"/>
    </location>
</feature>
<dbReference type="GO" id="GO:0020037">
    <property type="term" value="F:heme binding"/>
    <property type="evidence" value="ECO:0007669"/>
    <property type="project" value="UniProtKB-UniRule"/>
</dbReference>
<feature type="disulfide bond" evidence="20">
    <location>
        <begin position="109"/>
        <end position="114"/>
    </location>
</feature>
<comment type="cofactor">
    <cofactor evidence="18 21">
        <name>Ca(2+)</name>
        <dbReference type="ChEBI" id="CHEBI:29108"/>
    </cofactor>
    <text evidence="18 21">Binds 2 calcium ions per subunit.</text>
</comment>
<dbReference type="EMBL" id="CAMAPE010000015">
    <property type="protein sequence ID" value="CAH9082458.1"/>
    <property type="molecule type" value="Genomic_DNA"/>
</dbReference>
<feature type="domain" description="Plant heme peroxidase family profile" evidence="22">
    <location>
        <begin position="83"/>
        <end position="354"/>
    </location>
</feature>
<evidence type="ECO:0000256" key="2">
    <source>
        <dbReference type="ARBA" id="ARBA00002322"/>
    </source>
</evidence>
<keyword evidence="10 18" id="KW-0106">Calcium</keyword>
<evidence type="ECO:0000256" key="1">
    <source>
        <dbReference type="ARBA" id="ARBA00000189"/>
    </source>
</evidence>
<dbReference type="PRINTS" id="PR00461">
    <property type="entry name" value="PLPEROXIDASE"/>
</dbReference>
<feature type="binding site" evidence="18">
    <location>
        <position position="115"/>
    </location>
    <ligand>
        <name>Ca(2+)</name>
        <dbReference type="ChEBI" id="CHEBI:29108"/>
        <label>1</label>
    </ligand>
</feature>
<evidence type="ECO:0000256" key="14">
    <source>
        <dbReference type="ARBA" id="ARBA00023180"/>
    </source>
</evidence>
<dbReference type="PANTHER" id="PTHR31388:SF264">
    <property type="entry name" value="PEROXIDASE 59"/>
    <property type="match status" value="1"/>
</dbReference>
<dbReference type="PRINTS" id="PR00458">
    <property type="entry name" value="PEROXIDASE"/>
</dbReference>
<feature type="binding site" evidence="18">
    <location>
        <position position="277"/>
    </location>
    <ligand>
        <name>Ca(2+)</name>
        <dbReference type="ChEBI" id="CHEBI:29108"/>
        <label>2</label>
    </ligand>
</feature>
<evidence type="ECO:0000256" key="10">
    <source>
        <dbReference type="ARBA" id="ARBA00022837"/>
    </source>
</evidence>
<dbReference type="Pfam" id="PF00141">
    <property type="entry name" value="peroxidase"/>
    <property type="match status" value="1"/>
</dbReference>
<evidence type="ECO:0000256" key="3">
    <source>
        <dbReference type="ARBA" id="ARBA00006873"/>
    </source>
</evidence>
<name>A0A9P0Z1A9_CUSEU</name>
<feature type="disulfide bond" evidence="20">
    <location>
        <begin position="243"/>
        <end position="264"/>
    </location>
</feature>
<dbReference type="OrthoDB" id="2113341at2759"/>
<dbReference type="CDD" id="cd00693">
    <property type="entry name" value="secretory_peroxidase"/>
    <property type="match status" value="1"/>
</dbReference>
<feature type="site" description="Transition state stabilizer" evidence="19">
    <location>
        <position position="103"/>
    </location>
</feature>
<organism evidence="23 24">
    <name type="scientific">Cuscuta europaea</name>
    <name type="common">European dodder</name>
    <dbReference type="NCBI Taxonomy" id="41803"/>
    <lineage>
        <taxon>Eukaryota</taxon>
        <taxon>Viridiplantae</taxon>
        <taxon>Streptophyta</taxon>
        <taxon>Embryophyta</taxon>
        <taxon>Tracheophyta</taxon>
        <taxon>Spermatophyta</taxon>
        <taxon>Magnoliopsida</taxon>
        <taxon>eudicotyledons</taxon>
        <taxon>Gunneridae</taxon>
        <taxon>Pentapetalae</taxon>
        <taxon>asterids</taxon>
        <taxon>lamiids</taxon>
        <taxon>Solanales</taxon>
        <taxon>Convolvulaceae</taxon>
        <taxon>Cuscuteae</taxon>
        <taxon>Cuscuta</taxon>
        <taxon>Cuscuta subgen. Cuscuta</taxon>
    </lineage>
</organism>
<feature type="chain" id="PRO_5040540056" description="Peroxidase" evidence="21">
    <location>
        <begin position="22"/>
        <end position="361"/>
    </location>
</feature>
<dbReference type="InterPro" id="IPR000823">
    <property type="entry name" value="Peroxidase_pln"/>
</dbReference>
<dbReference type="Gene3D" id="1.10.420.10">
    <property type="entry name" value="Peroxidase, domain 2"/>
    <property type="match status" value="1"/>
</dbReference>
<accession>A0A9P0Z1A9</accession>
<keyword evidence="11 21" id="KW-0560">Oxidoreductase</keyword>
<evidence type="ECO:0000256" key="13">
    <source>
        <dbReference type="ARBA" id="ARBA00023157"/>
    </source>
</evidence>
<feature type="binding site" evidence="17">
    <location>
        <position position="206"/>
    </location>
    <ligand>
        <name>substrate</name>
    </ligand>
</feature>
<dbReference type="InterPro" id="IPR033905">
    <property type="entry name" value="Secretory_peroxidase"/>
</dbReference>
<dbReference type="EC" id="1.11.1.7" evidence="4 21"/>
<gene>
    <name evidence="23" type="ORF">CEURO_LOCUS8287</name>
</gene>
<dbReference type="SUPFAM" id="SSF48113">
    <property type="entry name" value="Heme-dependent peroxidases"/>
    <property type="match status" value="1"/>
</dbReference>
<keyword evidence="24" id="KW-1185">Reference proteome</keyword>
<comment type="function">
    <text evidence="2">Removal of H(2)O(2), oxidation of toxic reductants, biosynthesis and degradation of lignin, suberization, auxin catabolism, response to environmental stresses such as wounding, pathogen attack and oxidative stress. These functions might be dependent on each isozyme/isoform in each plant tissue.</text>
</comment>
<protein>
    <recommendedName>
        <fullName evidence="4 21">Peroxidase</fullName>
        <ecNumber evidence="4 21">1.11.1.7</ecNumber>
    </recommendedName>
</protein>
<evidence type="ECO:0000313" key="23">
    <source>
        <dbReference type="EMBL" id="CAH9082458.1"/>
    </source>
</evidence>
<dbReference type="InterPro" id="IPR010255">
    <property type="entry name" value="Haem_peroxidase_sf"/>
</dbReference>
<feature type="binding site" description="axial binding residue" evidence="18">
    <location>
        <position position="236"/>
    </location>
    <ligand>
        <name>heme b</name>
        <dbReference type="ChEBI" id="CHEBI:60344"/>
    </ligand>
    <ligandPart>
        <name>Fe</name>
        <dbReference type="ChEBI" id="CHEBI:18248"/>
    </ligandPart>
</feature>